<dbReference type="SUPFAM" id="SSF118215">
    <property type="entry name" value="Proton glutamate symport protein"/>
    <property type="match status" value="1"/>
</dbReference>
<dbReference type="PRINTS" id="PR00173">
    <property type="entry name" value="EDTRNSPORT"/>
</dbReference>
<evidence type="ECO:0000256" key="2">
    <source>
        <dbReference type="ARBA" id="ARBA00022448"/>
    </source>
</evidence>
<gene>
    <name evidence="8" type="ORF">ACFSOX_22120</name>
</gene>
<feature type="transmembrane region" description="Helical" evidence="7">
    <location>
        <begin position="351"/>
        <end position="374"/>
    </location>
</feature>
<keyword evidence="4 7" id="KW-0812">Transmembrane</keyword>
<feature type="transmembrane region" description="Helical" evidence="7">
    <location>
        <begin position="189"/>
        <end position="211"/>
    </location>
</feature>
<keyword evidence="2" id="KW-0813">Transport</keyword>
<feature type="transmembrane region" description="Helical" evidence="7">
    <location>
        <begin position="120"/>
        <end position="139"/>
    </location>
</feature>
<evidence type="ECO:0000256" key="4">
    <source>
        <dbReference type="ARBA" id="ARBA00022692"/>
    </source>
</evidence>
<dbReference type="PANTHER" id="PTHR42865:SF7">
    <property type="entry name" value="PROTON_GLUTAMATE-ASPARTATE SYMPORTER"/>
    <property type="match status" value="1"/>
</dbReference>
<feature type="transmembrane region" description="Helical" evidence="7">
    <location>
        <begin position="80"/>
        <end position="100"/>
    </location>
</feature>
<evidence type="ECO:0000313" key="8">
    <source>
        <dbReference type="EMBL" id="MFD2184860.1"/>
    </source>
</evidence>
<reference evidence="9" key="1">
    <citation type="journal article" date="2019" name="Int. J. Syst. Evol. Microbiol.">
        <title>The Global Catalogue of Microorganisms (GCM) 10K type strain sequencing project: providing services to taxonomists for standard genome sequencing and annotation.</title>
        <authorList>
            <consortium name="The Broad Institute Genomics Platform"/>
            <consortium name="The Broad Institute Genome Sequencing Center for Infectious Disease"/>
            <person name="Wu L."/>
            <person name="Ma J."/>
        </authorList>
    </citation>
    <scope>NUCLEOTIDE SEQUENCE [LARGE SCALE GENOMIC DNA]</scope>
    <source>
        <strain evidence="9">CGMCC 1.6774</strain>
    </source>
</reference>
<feature type="transmembrane region" description="Helical" evidence="7">
    <location>
        <begin position="223"/>
        <end position="245"/>
    </location>
</feature>
<dbReference type="RefSeq" id="WP_378479994.1">
    <property type="nucleotide sequence ID" value="NZ_JBHUIW010000037.1"/>
</dbReference>
<evidence type="ECO:0000313" key="9">
    <source>
        <dbReference type="Proteomes" id="UP001597314"/>
    </source>
</evidence>
<keyword evidence="3" id="KW-1003">Cell membrane</keyword>
<accession>A0ABW5ARL5</accession>
<proteinExistence type="predicted"/>
<dbReference type="PANTHER" id="PTHR42865">
    <property type="entry name" value="PROTON/GLUTAMATE-ASPARTATE SYMPORTER"/>
    <property type="match status" value="1"/>
</dbReference>
<evidence type="ECO:0000256" key="6">
    <source>
        <dbReference type="ARBA" id="ARBA00023136"/>
    </source>
</evidence>
<dbReference type="Proteomes" id="UP001597314">
    <property type="component" value="Unassembled WGS sequence"/>
</dbReference>
<feature type="transmembrane region" description="Helical" evidence="7">
    <location>
        <begin position="45"/>
        <end position="68"/>
    </location>
</feature>
<comment type="caution">
    <text evidence="8">The sequence shown here is derived from an EMBL/GenBank/DDBJ whole genome shotgun (WGS) entry which is preliminary data.</text>
</comment>
<dbReference type="EMBL" id="JBHUIW010000037">
    <property type="protein sequence ID" value="MFD2184860.1"/>
    <property type="molecule type" value="Genomic_DNA"/>
</dbReference>
<keyword evidence="6 7" id="KW-0472">Membrane</keyword>
<feature type="transmembrane region" description="Helical" evidence="7">
    <location>
        <begin position="306"/>
        <end position="339"/>
    </location>
</feature>
<comment type="subcellular location">
    <subcellularLocation>
        <location evidence="1">Cell membrane</location>
        <topology evidence="1">Multi-pass membrane protein</topology>
    </subcellularLocation>
</comment>
<dbReference type="InterPro" id="IPR001991">
    <property type="entry name" value="Na-dicarboxylate_symporter"/>
</dbReference>
<evidence type="ECO:0000256" key="5">
    <source>
        <dbReference type="ARBA" id="ARBA00022989"/>
    </source>
</evidence>
<evidence type="ECO:0000256" key="1">
    <source>
        <dbReference type="ARBA" id="ARBA00004651"/>
    </source>
</evidence>
<dbReference type="Pfam" id="PF00375">
    <property type="entry name" value="SDF"/>
    <property type="match status" value="1"/>
</dbReference>
<feature type="transmembrane region" description="Helical" evidence="7">
    <location>
        <begin position="12"/>
        <end position="33"/>
    </location>
</feature>
<feature type="transmembrane region" description="Helical" evidence="7">
    <location>
        <begin position="151"/>
        <end position="169"/>
    </location>
</feature>
<organism evidence="8 9">
    <name type="scientific">Rhodoplanes azumiensis</name>
    <dbReference type="NCBI Taxonomy" id="1897628"/>
    <lineage>
        <taxon>Bacteria</taxon>
        <taxon>Pseudomonadati</taxon>
        <taxon>Pseudomonadota</taxon>
        <taxon>Alphaproteobacteria</taxon>
        <taxon>Hyphomicrobiales</taxon>
        <taxon>Nitrobacteraceae</taxon>
        <taxon>Rhodoplanes</taxon>
    </lineage>
</organism>
<dbReference type="Gene3D" id="1.10.3860.10">
    <property type="entry name" value="Sodium:dicarboxylate symporter"/>
    <property type="match status" value="1"/>
</dbReference>
<keyword evidence="9" id="KW-1185">Reference proteome</keyword>
<protein>
    <submittedName>
        <fullName evidence="8">Dicarboxylate/amino acid:cation symporter</fullName>
    </submittedName>
</protein>
<dbReference type="InterPro" id="IPR036458">
    <property type="entry name" value="Na:dicarbo_symporter_sf"/>
</dbReference>
<evidence type="ECO:0000256" key="7">
    <source>
        <dbReference type="SAM" id="Phobius"/>
    </source>
</evidence>
<name>A0ABW5ARL5_9BRAD</name>
<evidence type="ECO:0000256" key="3">
    <source>
        <dbReference type="ARBA" id="ARBA00022475"/>
    </source>
</evidence>
<keyword evidence="5 7" id="KW-1133">Transmembrane helix</keyword>
<sequence>MSARARSLDPFRWPLAVQMLAGLALGLVVGLMWPGFGTALRPLGTAFVEAIKMIVIPVVFATVTLGIYRMGRELHTLGRIAVVCFGYFYLATVVSILIGLGLNALFHPGAGASLVATGKIPANLAVSVDWVSFFLDMIPSNILAAMAQQKVLPTLVFSILFGLALASLGETARPVVALLDAVMQAMFKITRWITSTAPIAVFAIVAWLFASQGLATVTALAKLVLVMYLGLIILVLVFWLILAAIGERPIAVTRAIMEPVILGFSTRSSEVTLPVHMEKLRAMGVPERIIGVVLPLGYAFNRDGSIMYFALAVTFLAEAYGVPLTGSALFTILMVTTIASKGSANVPSGGLVAVAMVLTAIGLPVEALAIIAGVDAFLDMGRTAVNVFGNTVAVKLVQRFAATTADDAATTPAAAPVSAAVASEAAEA</sequence>